<proteinExistence type="predicted"/>
<sequence>MPHEPYNLLSRYQIIEHALKNPSLSRGHCVVLSVILGHVDPDGDAWPGMKKICSKAGISKSTAVRAVDRLERLGYLSVERRHGSSNVYSITDVEDLPTGVRCDTSFTF</sequence>
<dbReference type="RefSeq" id="WP_133322123.1">
    <property type="nucleotide sequence ID" value="NZ_SMTF01000008.1"/>
</dbReference>
<dbReference type="SUPFAM" id="SSF46785">
    <property type="entry name" value="Winged helix' DNA-binding domain"/>
    <property type="match status" value="1"/>
</dbReference>
<gene>
    <name evidence="1" type="ORF">E2F46_10975</name>
</gene>
<organism evidence="1 2">
    <name type="scientific">Luteimonas aestuarii</name>
    <dbReference type="NCBI Taxonomy" id="453837"/>
    <lineage>
        <taxon>Bacteria</taxon>
        <taxon>Pseudomonadati</taxon>
        <taxon>Pseudomonadota</taxon>
        <taxon>Gammaproteobacteria</taxon>
        <taxon>Lysobacterales</taxon>
        <taxon>Lysobacteraceae</taxon>
        <taxon>Luteimonas</taxon>
    </lineage>
</organism>
<evidence type="ECO:0000313" key="2">
    <source>
        <dbReference type="Proteomes" id="UP000294796"/>
    </source>
</evidence>
<accession>A0A4R5TQ62</accession>
<dbReference type="EMBL" id="SMTF01000008">
    <property type="protein sequence ID" value="TDK23434.1"/>
    <property type="molecule type" value="Genomic_DNA"/>
</dbReference>
<dbReference type="InterPro" id="IPR036390">
    <property type="entry name" value="WH_DNA-bd_sf"/>
</dbReference>
<dbReference type="AlphaFoldDB" id="A0A4R5TQ62"/>
<protein>
    <submittedName>
        <fullName evidence="1">Helix-turn-helix domain-containing protein</fullName>
    </submittedName>
</protein>
<keyword evidence="2" id="KW-1185">Reference proteome</keyword>
<evidence type="ECO:0000313" key="1">
    <source>
        <dbReference type="EMBL" id="TDK23434.1"/>
    </source>
</evidence>
<dbReference type="InterPro" id="IPR036388">
    <property type="entry name" value="WH-like_DNA-bd_sf"/>
</dbReference>
<name>A0A4R5TQ62_9GAMM</name>
<dbReference type="Gene3D" id="1.10.10.10">
    <property type="entry name" value="Winged helix-like DNA-binding domain superfamily/Winged helix DNA-binding domain"/>
    <property type="match status" value="1"/>
</dbReference>
<comment type="caution">
    <text evidence="1">The sequence shown here is derived from an EMBL/GenBank/DDBJ whole genome shotgun (WGS) entry which is preliminary data.</text>
</comment>
<reference evidence="1 2" key="1">
    <citation type="submission" date="2019-03" db="EMBL/GenBank/DDBJ databases">
        <title>Luteimonas zhaokaii sp.nov., isolated from the rectal contents of Plateau pika in Yushu, Qinghai Province, China.</title>
        <authorList>
            <person name="Zhang G."/>
        </authorList>
    </citation>
    <scope>NUCLEOTIDE SEQUENCE [LARGE SCALE GENOMIC DNA]</scope>
    <source>
        <strain evidence="1 2">B9</strain>
    </source>
</reference>
<dbReference type="OrthoDB" id="82456at2"/>
<dbReference type="Proteomes" id="UP000294796">
    <property type="component" value="Unassembled WGS sequence"/>
</dbReference>
<dbReference type="Pfam" id="PF13730">
    <property type="entry name" value="HTH_36"/>
    <property type="match status" value="1"/>
</dbReference>